<dbReference type="AlphaFoldDB" id="A0A4D7B8R9"/>
<dbReference type="CDD" id="cd03788">
    <property type="entry name" value="GT20_TPS"/>
    <property type="match status" value="1"/>
</dbReference>
<feature type="transmembrane region" description="Helical" evidence="2">
    <location>
        <begin position="7"/>
        <end position="28"/>
    </location>
</feature>
<comment type="similarity">
    <text evidence="1">Belongs to the glycosyltransferase 20 family.</text>
</comment>
<dbReference type="PANTHER" id="PTHR10788">
    <property type="entry name" value="TREHALOSE-6-PHOSPHATE SYNTHASE"/>
    <property type="match status" value="1"/>
</dbReference>
<keyword evidence="4" id="KW-1185">Reference proteome</keyword>
<protein>
    <submittedName>
        <fullName evidence="3">Trehalose-6-phosphate synthase</fullName>
    </submittedName>
</protein>
<organism evidence="3 4">
    <name type="scientific">Phreatobacter stygius</name>
    <dbReference type="NCBI Taxonomy" id="1940610"/>
    <lineage>
        <taxon>Bacteria</taxon>
        <taxon>Pseudomonadati</taxon>
        <taxon>Pseudomonadota</taxon>
        <taxon>Alphaproteobacteria</taxon>
        <taxon>Hyphomicrobiales</taxon>
        <taxon>Phreatobacteraceae</taxon>
        <taxon>Phreatobacter</taxon>
    </lineage>
</organism>
<dbReference type="OrthoDB" id="9815690at2"/>
<dbReference type="InterPro" id="IPR001830">
    <property type="entry name" value="Glyco_trans_20"/>
</dbReference>
<reference evidence="3 4" key="1">
    <citation type="submission" date="2019-04" db="EMBL/GenBank/DDBJ databases">
        <title>Phreatobacter aquaticus sp. nov.</title>
        <authorList>
            <person name="Choi A."/>
        </authorList>
    </citation>
    <scope>NUCLEOTIDE SEQUENCE [LARGE SCALE GENOMIC DNA]</scope>
    <source>
        <strain evidence="3 4">KCTC 52518</strain>
    </source>
</reference>
<name>A0A4D7B8R9_9HYPH</name>
<dbReference type="SUPFAM" id="SSF53756">
    <property type="entry name" value="UDP-Glycosyltransferase/glycogen phosphorylase"/>
    <property type="match status" value="1"/>
</dbReference>
<evidence type="ECO:0000256" key="1">
    <source>
        <dbReference type="ARBA" id="ARBA00008799"/>
    </source>
</evidence>
<evidence type="ECO:0000256" key="2">
    <source>
        <dbReference type="SAM" id="Phobius"/>
    </source>
</evidence>
<feature type="transmembrane region" description="Helical" evidence="2">
    <location>
        <begin position="165"/>
        <end position="189"/>
    </location>
</feature>
<dbReference type="GO" id="GO:0003825">
    <property type="term" value="F:alpha,alpha-trehalose-phosphate synthase (UDP-forming) activity"/>
    <property type="evidence" value="ECO:0007669"/>
    <property type="project" value="TreeGrafter"/>
</dbReference>
<dbReference type="Pfam" id="PF00982">
    <property type="entry name" value="Glyco_transf_20"/>
    <property type="match status" value="1"/>
</dbReference>
<sequence length="747" mass="84016">MTRLPRIAVIITIATIVLAGLVVAFVPLSQGLIERWSKRDLELRSSLVFRSIRDRVEQEMTGRPADLAPLFERFTNDERILALGLCDSRGRLVVATGQMPQVITCAAVGDNGTEAGRAVRFATFNNSGNRVIVGGYPVGTGGSRGRLLIVHELRFVADRVLEARWYLIAGALALILLAGTLAALTVILLQRRLMKSVLATINDLRDGQPKVLDKPILPPPPVTTEIRSLLRDFREKIRLEDGSPIEWSPKTLHDLLDNELPDTEVFVVSNREPYIHNHADGRIVVQRPASGLVSALEPVMRACGGTWVAHGSGTADRDTVDAEDHVQVPPGSPAYRLRRVWMTDEEQEGYYYGLANEGLWPLCHIAYVRPIFRESDWQQYVAINQRFADAVVREATRPDPVIMVQDYHFALLPRMIREQLPKATILTFWHIPWPNAEAFGICPWKEEIIEGLLGSTVLGFHTRSHCNNFFDTVDRYMESRIDREQASVTLGGHETMVRPYPISIEWPPAAMEGQASVPDCRATVIAHYGLPDDIRIGIGIERFDYTKGILDRLHAMDDLLTRYPEWLGKLVFIQVVAPTRTKLASYATLQDDAIRLTEEINQRHGSETYKPILLVIRHHEPDEVYQLFRAADVCVVSSLHDGMNLVAKEFVASRDDEGGVLVLSRFAGASSELGEALIINPYDIHGMSDAMHRALSMPEAERRERMHLMRTHVRERNVYRWAGQILLDASRLRKRQKVADFEAGSSL</sequence>
<keyword evidence="2" id="KW-0812">Transmembrane</keyword>
<accession>A0A4D7B8R9</accession>
<keyword evidence="2" id="KW-0472">Membrane</keyword>
<dbReference type="Gene3D" id="3.40.50.2000">
    <property type="entry name" value="Glycogen Phosphorylase B"/>
    <property type="match status" value="2"/>
</dbReference>
<dbReference type="EMBL" id="CP039690">
    <property type="protein sequence ID" value="QCI66830.1"/>
    <property type="molecule type" value="Genomic_DNA"/>
</dbReference>
<evidence type="ECO:0000313" key="4">
    <source>
        <dbReference type="Proteomes" id="UP000298781"/>
    </source>
</evidence>
<dbReference type="PANTHER" id="PTHR10788:SF106">
    <property type="entry name" value="BCDNA.GH08860"/>
    <property type="match status" value="1"/>
</dbReference>
<dbReference type="RefSeq" id="WP_136962269.1">
    <property type="nucleotide sequence ID" value="NZ_CP039690.1"/>
</dbReference>
<dbReference type="Proteomes" id="UP000298781">
    <property type="component" value="Chromosome"/>
</dbReference>
<dbReference type="GO" id="GO:0005992">
    <property type="term" value="P:trehalose biosynthetic process"/>
    <property type="evidence" value="ECO:0007669"/>
    <property type="project" value="InterPro"/>
</dbReference>
<dbReference type="KEGG" id="pstg:E8M01_22845"/>
<proteinExistence type="inferred from homology"/>
<keyword evidence="2" id="KW-1133">Transmembrane helix</keyword>
<evidence type="ECO:0000313" key="3">
    <source>
        <dbReference type="EMBL" id="QCI66830.1"/>
    </source>
</evidence>
<gene>
    <name evidence="3" type="ORF">E8M01_22845</name>
</gene>